<dbReference type="Gene3D" id="3.40.50.1820">
    <property type="entry name" value="alpha/beta hydrolase"/>
    <property type="match status" value="1"/>
</dbReference>
<dbReference type="PANTHER" id="PTHR43194:SF2">
    <property type="entry name" value="PEROXISOMAL MEMBRANE PROTEIN LPX1"/>
    <property type="match status" value="1"/>
</dbReference>
<evidence type="ECO:0000313" key="2">
    <source>
        <dbReference type="EMBL" id="RNM12176.1"/>
    </source>
</evidence>
<feature type="compositionally biased region" description="Low complexity" evidence="1">
    <location>
        <begin position="103"/>
        <end position="112"/>
    </location>
</feature>
<evidence type="ECO:0000313" key="3">
    <source>
        <dbReference type="Proteomes" id="UP000279994"/>
    </source>
</evidence>
<dbReference type="SUPFAM" id="SSF53474">
    <property type="entry name" value="alpha/beta-Hydrolases"/>
    <property type="match status" value="1"/>
</dbReference>
<evidence type="ECO:0008006" key="4">
    <source>
        <dbReference type="Google" id="ProtNLM"/>
    </source>
</evidence>
<dbReference type="EMBL" id="RJSF01000046">
    <property type="protein sequence ID" value="RNM12176.1"/>
    <property type="molecule type" value="Genomic_DNA"/>
</dbReference>
<gene>
    <name evidence="2" type="ORF">EFL26_20445</name>
</gene>
<keyword evidence="3" id="KW-1185">Reference proteome</keyword>
<dbReference type="OrthoDB" id="7820973at2"/>
<protein>
    <recommendedName>
        <fullName evidence="4">Alpha/beta fold hydrolase</fullName>
    </recommendedName>
</protein>
<dbReference type="RefSeq" id="WP_123224757.1">
    <property type="nucleotide sequence ID" value="NZ_RJSF01000046.1"/>
</dbReference>
<dbReference type="InterPro" id="IPR029058">
    <property type="entry name" value="AB_hydrolase_fold"/>
</dbReference>
<dbReference type="CDD" id="cd12810">
    <property type="entry name" value="Esterase_713_like-3"/>
    <property type="match status" value="1"/>
</dbReference>
<accession>A0A3N0GIZ7</accession>
<organism evidence="2 3">
    <name type="scientific">Nocardioides pocheonensis</name>
    <dbReference type="NCBI Taxonomy" id="661485"/>
    <lineage>
        <taxon>Bacteria</taxon>
        <taxon>Bacillati</taxon>
        <taxon>Actinomycetota</taxon>
        <taxon>Actinomycetes</taxon>
        <taxon>Propionibacteriales</taxon>
        <taxon>Nocardioidaceae</taxon>
        <taxon>Nocardioides</taxon>
    </lineage>
</organism>
<name>A0A3N0GIZ7_9ACTN</name>
<comment type="caution">
    <text evidence="2">The sequence shown here is derived from an EMBL/GenBank/DDBJ whole genome shotgun (WGS) entry which is preliminary data.</text>
</comment>
<evidence type="ECO:0000256" key="1">
    <source>
        <dbReference type="SAM" id="MobiDB-lite"/>
    </source>
</evidence>
<reference evidence="2 3" key="1">
    <citation type="submission" date="2018-11" db="EMBL/GenBank/DDBJ databases">
        <authorList>
            <person name="Li F."/>
        </authorList>
    </citation>
    <scope>NUCLEOTIDE SEQUENCE [LARGE SCALE GENOMIC DNA]</scope>
    <source>
        <strain evidence="2 3">Gsoil 818</strain>
    </source>
</reference>
<dbReference type="AlphaFoldDB" id="A0A3N0GIZ7"/>
<proteinExistence type="predicted"/>
<sequence>MTIGAPHEQPITLRAMGSLFYGGRVVQNEAGETCHCDHGYAQYFVPMEACEFPLIMWHGMGQSGKTWESTPDGREGFWQIFTRQGWPVFIVDQPRRGRGGRVSSFPSSQEELPPLPSQDSEATFWGTQRLGSWHPPGSPDFFAGIAFPRDPRSVRQFMAQQTPNTGPEPLNAQHREFMAEGMVDLLDTAGPSILMTHSFSGQYGWVTGMKRSESVKAIVSIEPGQYAFPDDDVPPPVSTANEFLLPFLEPQLVPGERFQELTKIPILILMGDNIADEPDPNADFGIELWRLERERGRQFVDAINKRGGDATYLELPDVGVKGNTHFPMSDLNNAEVAGVVSDFLRSRGLDQRTAPYQEPSLA</sequence>
<dbReference type="Proteomes" id="UP000279994">
    <property type="component" value="Unassembled WGS sequence"/>
</dbReference>
<dbReference type="InterPro" id="IPR050228">
    <property type="entry name" value="Carboxylesterase_BioH"/>
</dbReference>
<dbReference type="PANTHER" id="PTHR43194">
    <property type="entry name" value="HYDROLASE ALPHA/BETA FOLD FAMILY"/>
    <property type="match status" value="1"/>
</dbReference>
<feature type="region of interest" description="Disordered" evidence="1">
    <location>
        <begin position="94"/>
        <end position="119"/>
    </location>
</feature>